<evidence type="ECO:0000256" key="17">
    <source>
        <dbReference type="SAM" id="MobiDB-lite"/>
    </source>
</evidence>
<dbReference type="EMBL" id="CAMGYJ010000008">
    <property type="protein sequence ID" value="CAI0460471.1"/>
    <property type="molecule type" value="Genomic_DNA"/>
</dbReference>
<keyword evidence="11" id="KW-0206">Cytoskeleton</keyword>
<keyword evidence="11" id="KW-0963">Cytoplasm</keyword>
<keyword evidence="10" id="KW-0472">Membrane</keyword>
<evidence type="ECO:0000256" key="8">
    <source>
        <dbReference type="ARBA" id="ARBA00022927"/>
    </source>
</evidence>
<keyword evidence="19" id="KW-1185">Reference proteome</keyword>
<comment type="caution">
    <text evidence="18">The sequence shown here is derived from an EMBL/GenBank/DDBJ whole genome shotgun (WGS) entry which is preliminary data.</text>
</comment>
<evidence type="ECO:0000256" key="13">
    <source>
        <dbReference type="ARBA" id="ARBA00023329"/>
    </source>
</evidence>
<keyword evidence="8" id="KW-0653">Protein transport</keyword>
<evidence type="ECO:0000256" key="15">
    <source>
        <dbReference type="PIRSR" id="PIRSR604241-50"/>
    </source>
</evidence>
<dbReference type="GO" id="GO:0006914">
    <property type="term" value="P:autophagy"/>
    <property type="evidence" value="ECO:0007669"/>
    <property type="project" value="UniProtKB-KW"/>
</dbReference>
<evidence type="ECO:0000256" key="7">
    <source>
        <dbReference type="ARBA" id="ARBA00022786"/>
    </source>
</evidence>
<dbReference type="GO" id="GO:0031410">
    <property type="term" value="C:cytoplasmic vesicle"/>
    <property type="evidence" value="ECO:0007669"/>
    <property type="project" value="UniProtKB-KW"/>
</dbReference>
<comment type="function">
    <text evidence="1">Ubiquitin-like modifier involved in autophagosomes formation. May mediate the delivery of the autophagosomes to the vacuole via the microtubule cytoskeleton.</text>
</comment>
<evidence type="ECO:0000313" key="19">
    <source>
        <dbReference type="Proteomes" id="UP001154282"/>
    </source>
</evidence>
<proteinExistence type="inferred from homology"/>
<comment type="subcellular location">
    <subcellularLocation>
        <location evidence="2">Cytoplasm</location>
        <location evidence="2">Cytoskeleton</location>
    </subcellularLocation>
    <subcellularLocation>
        <location evidence="3">Cytoplasmic vesicle</location>
        <location evidence="3">Autophagosome membrane</location>
        <topology evidence="3">Lipid-anchor</topology>
    </subcellularLocation>
    <subcellularLocation>
        <location evidence="14">Vacuole membrane</location>
    </subcellularLocation>
</comment>
<dbReference type="AlphaFoldDB" id="A0AAV0NPM2"/>
<evidence type="ECO:0000256" key="6">
    <source>
        <dbReference type="ARBA" id="ARBA00022701"/>
    </source>
</evidence>
<keyword evidence="9 16" id="KW-0072">Autophagy</keyword>
<protein>
    <recommendedName>
        <fullName evidence="16">Autophagy-related protein</fullName>
    </recommendedName>
</protein>
<name>A0AAV0NPM2_9ROSI</name>
<dbReference type="Pfam" id="PF02991">
    <property type="entry name" value="ATG8"/>
    <property type="match status" value="1"/>
</dbReference>
<evidence type="ECO:0000256" key="1">
    <source>
        <dbReference type="ARBA" id="ARBA00003307"/>
    </source>
</evidence>
<dbReference type="InterPro" id="IPR004241">
    <property type="entry name" value="Atg8-like"/>
</dbReference>
<evidence type="ECO:0000256" key="11">
    <source>
        <dbReference type="ARBA" id="ARBA00023212"/>
    </source>
</evidence>
<keyword evidence="8" id="KW-0813">Transport</keyword>
<evidence type="ECO:0000256" key="14">
    <source>
        <dbReference type="ARBA" id="ARBA00037813"/>
    </source>
</evidence>
<organism evidence="18 19">
    <name type="scientific">Linum tenue</name>
    <dbReference type="NCBI Taxonomy" id="586396"/>
    <lineage>
        <taxon>Eukaryota</taxon>
        <taxon>Viridiplantae</taxon>
        <taxon>Streptophyta</taxon>
        <taxon>Embryophyta</taxon>
        <taxon>Tracheophyta</taxon>
        <taxon>Spermatophyta</taxon>
        <taxon>Magnoliopsida</taxon>
        <taxon>eudicotyledons</taxon>
        <taxon>Gunneridae</taxon>
        <taxon>Pentapetalae</taxon>
        <taxon>rosids</taxon>
        <taxon>fabids</taxon>
        <taxon>Malpighiales</taxon>
        <taxon>Linaceae</taxon>
        <taxon>Linum</taxon>
    </lineage>
</organism>
<evidence type="ECO:0000256" key="4">
    <source>
        <dbReference type="ARBA" id="ARBA00007293"/>
    </source>
</evidence>
<dbReference type="GO" id="GO:0005874">
    <property type="term" value="C:microtubule"/>
    <property type="evidence" value="ECO:0007669"/>
    <property type="project" value="UniProtKB-KW"/>
</dbReference>
<evidence type="ECO:0000256" key="16">
    <source>
        <dbReference type="RuleBase" id="RU004384"/>
    </source>
</evidence>
<feature type="region of interest" description="Disordered" evidence="17">
    <location>
        <begin position="1"/>
        <end position="28"/>
    </location>
</feature>
<evidence type="ECO:0000313" key="18">
    <source>
        <dbReference type="EMBL" id="CAI0460471.1"/>
    </source>
</evidence>
<dbReference type="GO" id="GO:0000421">
    <property type="term" value="C:autophagosome membrane"/>
    <property type="evidence" value="ECO:0007669"/>
    <property type="project" value="UniProtKB-SubCell"/>
</dbReference>
<dbReference type="FunFam" id="3.10.20.90:FF:000010">
    <property type="entry name" value="Autophagy-related protein"/>
    <property type="match status" value="1"/>
</dbReference>
<accession>A0AAV0NPM2</accession>
<gene>
    <name evidence="18" type="ORF">LITE_LOCUS34480</name>
</gene>
<dbReference type="Proteomes" id="UP001154282">
    <property type="component" value="Unassembled WGS sequence"/>
</dbReference>
<dbReference type="InterPro" id="IPR029071">
    <property type="entry name" value="Ubiquitin-like_domsf"/>
</dbReference>
<evidence type="ECO:0000256" key="3">
    <source>
        <dbReference type="ARBA" id="ARBA00004512"/>
    </source>
</evidence>
<evidence type="ECO:0000256" key="5">
    <source>
        <dbReference type="ARBA" id="ARBA00022554"/>
    </source>
</evidence>
<comment type="similarity">
    <text evidence="4 16">Belongs to the ATG8 family.</text>
</comment>
<dbReference type="PANTHER" id="PTHR10969">
    <property type="entry name" value="MICROTUBULE-ASSOCIATED PROTEINS 1A/1B LIGHT CHAIN 3-RELATED"/>
    <property type="match status" value="1"/>
</dbReference>
<dbReference type="Gene3D" id="3.10.20.90">
    <property type="entry name" value="Phosphatidylinositol 3-kinase Catalytic Subunit, Chain A, domain 1"/>
    <property type="match status" value="1"/>
</dbReference>
<keyword evidence="5" id="KW-0926">Vacuole</keyword>
<feature type="compositionally biased region" description="Acidic residues" evidence="17">
    <location>
        <begin position="1"/>
        <end position="12"/>
    </location>
</feature>
<reference evidence="18" key="1">
    <citation type="submission" date="2022-08" db="EMBL/GenBank/DDBJ databases">
        <authorList>
            <person name="Gutierrez-Valencia J."/>
        </authorList>
    </citation>
    <scope>NUCLEOTIDE SEQUENCE</scope>
</reference>
<sequence length="192" mass="21416">MEIKEEEEEGREVDELSDSRTVIGAPIETSDSANVAEFGSSLDNDSGSVVVDESSEVGNSILEVQAETSLAFAMAKSSFKLEHPLERRQAEAARIREKYPDRIPVIVERAEKSDVPDIDKKKYLVPADLTVGQFVYVVRKRIKLSPEKAIFIFVKNILPPTAAMMSAIYEENKDEDGFLYMTYSGENTFGIL</sequence>
<keyword evidence="7" id="KW-0833">Ubl conjugation pathway</keyword>
<dbReference type="SUPFAM" id="SSF54236">
    <property type="entry name" value="Ubiquitin-like"/>
    <property type="match status" value="1"/>
</dbReference>
<keyword evidence="6" id="KW-0493">Microtubule</keyword>
<evidence type="ECO:0000256" key="10">
    <source>
        <dbReference type="ARBA" id="ARBA00023136"/>
    </source>
</evidence>
<dbReference type="GO" id="GO:0015031">
    <property type="term" value="P:protein transport"/>
    <property type="evidence" value="ECO:0007669"/>
    <property type="project" value="UniProtKB-KW"/>
</dbReference>
<keyword evidence="12 15" id="KW-0449">Lipoprotein</keyword>
<evidence type="ECO:0000256" key="9">
    <source>
        <dbReference type="ARBA" id="ARBA00023006"/>
    </source>
</evidence>
<evidence type="ECO:0000256" key="12">
    <source>
        <dbReference type="ARBA" id="ARBA00023288"/>
    </source>
</evidence>
<evidence type="ECO:0000256" key="2">
    <source>
        <dbReference type="ARBA" id="ARBA00004245"/>
    </source>
</evidence>
<keyword evidence="13" id="KW-0968">Cytoplasmic vesicle</keyword>
<dbReference type="CDD" id="cd16128">
    <property type="entry name" value="Ubl_ATG8"/>
    <property type="match status" value="1"/>
</dbReference>
<feature type="lipid moiety-binding region" description="Phosphatidylserine amidated glycine; alternate" evidence="15">
    <location>
        <position position="190"/>
    </location>
</feature>